<dbReference type="Proteomes" id="UP000290289">
    <property type="component" value="Chromosome 17"/>
</dbReference>
<gene>
    <name evidence="1" type="ORF">DVH24_027741</name>
</gene>
<protein>
    <submittedName>
        <fullName evidence="1">Uncharacterized protein</fullName>
    </submittedName>
</protein>
<proteinExistence type="predicted"/>
<dbReference type="AlphaFoldDB" id="A0A498HBH0"/>
<organism evidence="1 2">
    <name type="scientific">Malus domestica</name>
    <name type="common">Apple</name>
    <name type="synonym">Pyrus malus</name>
    <dbReference type="NCBI Taxonomy" id="3750"/>
    <lineage>
        <taxon>Eukaryota</taxon>
        <taxon>Viridiplantae</taxon>
        <taxon>Streptophyta</taxon>
        <taxon>Embryophyta</taxon>
        <taxon>Tracheophyta</taxon>
        <taxon>Spermatophyta</taxon>
        <taxon>Magnoliopsida</taxon>
        <taxon>eudicotyledons</taxon>
        <taxon>Gunneridae</taxon>
        <taxon>Pentapetalae</taxon>
        <taxon>rosids</taxon>
        <taxon>fabids</taxon>
        <taxon>Rosales</taxon>
        <taxon>Rosaceae</taxon>
        <taxon>Amygdaloideae</taxon>
        <taxon>Maleae</taxon>
        <taxon>Malus</taxon>
    </lineage>
</organism>
<reference evidence="1 2" key="1">
    <citation type="submission" date="2018-10" db="EMBL/GenBank/DDBJ databases">
        <title>A high-quality apple genome assembly.</title>
        <authorList>
            <person name="Hu J."/>
        </authorList>
    </citation>
    <scope>NUCLEOTIDE SEQUENCE [LARGE SCALE GENOMIC DNA]</scope>
    <source>
        <strain evidence="2">cv. HFTH1</strain>
        <tissue evidence="1">Young leaf</tissue>
    </source>
</reference>
<dbReference type="EMBL" id="RDQH01000343">
    <property type="protein sequence ID" value="RXH67594.1"/>
    <property type="molecule type" value="Genomic_DNA"/>
</dbReference>
<evidence type="ECO:0000313" key="2">
    <source>
        <dbReference type="Proteomes" id="UP000290289"/>
    </source>
</evidence>
<name>A0A498HBH0_MALDO</name>
<evidence type="ECO:0000313" key="1">
    <source>
        <dbReference type="EMBL" id="RXH67594.1"/>
    </source>
</evidence>
<accession>A0A498HBH0</accession>
<sequence>MHFVRKYTRKDEGNLDFQPCRLSLIYIAREYINQETQAPLRKKFERRKDCMMWIWSKRSNLYL</sequence>
<comment type="caution">
    <text evidence="1">The sequence shown here is derived from an EMBL/GenBank/DDBJ whole genome shotgun (WGS) entry which is preliminary data.</text>
</comment>
<keyword evidence="2" id="KW-1185">Reference proteome</keyword>